<organism evidence="4 5">
    <name type="scientific">Fibrivirga algicola</name>
    <dbReference type="NCBI Taxonomy" id="2950420"/>
    <lineage>
        <taxon>Bacteria</taxon>
        <taxon>Pseudomonadati</taxon>
        <taxon>Bacteroidota</taxon>
        <taxon>Cytophagia</taxon>
        <taxon>Cytophagales</taxon>
        <taxon>Spirosomataceae</taxon>
        <taxon>Fibrivirga</taxon>
    </lineage>
</organism>
<dbReference type="InterPro" id="IPR001466">
    <property type="entry name" value="Beta-lactam-related"/>
</dbReference>
<comment type="caution">
    <text evidence="4">The sequence shown here is derived from an EMBL/GenBank/DDBJ whole genome shotgun (WGS) entry which is preliminary data.</text>
</comment>
<gene>
    <name evidence="4" type="ORF">F7231_18965</name>
</gene>
<reference evidence="5" key="2">
    <citation type="submission" date="2023-07" db="EMBL/GenBank/DDBJ databases">
        <authorList>
            <person name="Jung D.-H."/>
        </authorList>
    </citation>
    <scope>NUCLEOTIDE SEQUENCE [LARGE SCALE GENOMIC DNA]</scope>
    <source>
        <strain evidence="5">JA-25</strain>
    </source>
</reference>
<name>A0ABX0QMM4_9BACT</name>
<evidence type="ECO:0000259" key="3">
    <source>
        <dbReference type="Pfam" id="PF00144"/>
    </source>
</evidence>
<protein>
    <submittedName>
        <fullName evidence="4">Serine hydrolase</fullName>
    </submittedName>
</protein>
<comment type="subcellular location">
    <subcellularLocation>
        <location evidence="1">Membrane</location>
    </subcellularLocation>
</comment>
<dbReference type="EMBL" id="WAEL01000007">
    <property type="protein sequence ID" value="NID12262.1"/>
    <property type="molecule type" value="Genomic_DNA"/>
</dbReference>
<dbReference type="Gene3D" id="3.40.710.10">
    <property type="entry name" value="DD-peptidase/beta-lactamase superfamily"/>
    <property type="match status" value="1"/>
</dbReference>
<evidence type="ECO:0000256" key="2">
    <source>
        <dbReference type="ARBA" id="ARBA00023136"/>
    </source>
</evidence>
<feature type="domain" description="Beta-lactamase-related" evidence="3">
    <location>
        <begin position="104"/>
        <end position="420"/>
    </location>
</feature>
<keyword evidence="4" id="KW-0378">Hydrolase</keyword>
<dbReference type="SUPFAM" id="SSF56601">
    <property type="entry name" value="beta-lactamase/transpeptidase-like"/>
    <property type="match status" value="1"/>
</dbReference>
<accession>A0ABX0QMM4</accession>
<dbReference type="GO" id="GO:0016787">
    <property type="term" value="F:hydrolase activity"/>
    <property type="evidence" value="ECO:0007669"/>
    <property type="project" value="UniProtKB-KW"/>
</dbReference>
<evidence type="ECO:0000313" key="4">
    <source>
        <dbReference type="EMBL" id="NID12262.1"/>
    </source>
</evidence>
<dbReference type="Pfam" id="PF00144">
    <property type="entry name" value="Beta-lactamase"/>
    <property type="match status" value="1"/>
</dbReference>
<dbReference type="InterPro" id="IPR050491">
    <property type="entry name" value="AmpC-like"/>
</dbReference>
<dbReference type="PANTHER" id="PTHR46825">
    <property type="entry name" value="D-ALANYL-D-ALANINE-CARBOXYPEPTIDASE/ENDOPEPTIDASE AMPH"/>
    <property type="match status" value="1"/>
</dbReference>
<dbReference type="InterPro" id="IPR012338">
    <property type="entry name" value="Beta-lactam/transpept-like"/>
</dbReference>
<keyword evidence="2" id="KW-0472">Membrane</keyword>
<keyword evidence="5" id="KW-1185">Reference proteome</keyword>
<evidence type="ECO:0000313" key="5">
    <source>
        <dbReference type="Proteomes" id="UP000606008"/>
    </source>
</evidence>
<sequence length="439" mass="47675">MSFISFRATSAYLCTLDQMRKLRNESRSRSGISPLVGPQSGELALQCLPKPDKTMITHRSIFLSALTISIITGISACTPQADVGPNGTTLDVDDLAKSIEAKIKDNVKGYQIVIYADGSLKASRAGGSARMSQDAPARTMSIGDKINVASVSKTVTAAALMKLLTDNKIDVDDKFWSYLPSHWSIPASVKALSFRQLFTHKSGFLTHYGSDYANLKKLVANGASVNKPYLYNNSNYALMRFLIAKLSGASITPVPTNATAAQLSFTETTQAEQYTYAYIANCQESVFDKVGIAPNMACKPTDTNPALCYKWAAPNGNGTAWGDMTFTNAERGWNMSGLQMAALLNTLNTTSKIVPTTAAKAMRTDSLGYDGCNMQTNSGVKYYFKNGGYPAGNNPGEVSAWIFGFENNVHMAVLVNSDYKSGNIFSDIINSFDEWYKKK</sequence>
<dbReference type="PANTHER" id="PTHR46825:SF11">
    <property type="entry name" value="PENICILLIN-BINDING PROTEIN 4"/>
    <property type="match status" value="1"/>
</dbReference>
<dbReference type="Proteomes" id="UP000606008">
    <property type="component" value="Unassembled WGS sequence"/>
</dbReference>
<reference evidence="5" key="1">
    <citation type="submission" date="2019-09" db="EMBL/GenBank/DDBJ databases">
        <authorList>
            <person name="Jung D.-H."/>
        </authorList>
    </citation>
    <scope>NUCLEOTIDE SEQUENCE [LARGE SCALE GENOMIC DNA]</scope>
    <source>
        <strain evidence="5">JA-25</strain>
    </source>
</reference>
<proteinExistence type="predicted"/>
<evidence type="ECO:0000256" key="1">
    <source>
        <dbReference type="ARBA" id="ARBA00004370"/>
    </source>
</evidence>